<name>A0A0R1VBE0_9LACO</name>
<accession>A0A0R1VBE0</accession>
<sequence>MPAQAATNNDQTTQSAQKSNITSDQNTSKDSTGTLQNATPNTDKTPVTGQQSNGQSDQNNGNTNKVKQDDSTQNQQSDNQTTNLTPEQDYASSTVKTVAGKTYAYHKNGTEYINQWYQSNGNKYYYGTDGVRVEAATAQALDPDNASDTKLYTYYFNAEGIMQANYFLKQNEKMYYFGKDGKEYQNQYYSNWGNTY</sequence>
<feature type="compositionally biased region" description="Polar residues" evidence="1">
    <location>
        <begin position="1"/>
        <end position="47"/>
    </location>
</feature>
<evidence type="ECO:0000256" key="1">
    <source>
        <dbReference type="SAM" id="MobiDB-lite"/>
    </source>
</evidence>
<evidence type="ECO:0000313" key="3">
    <source>
        <dbReference type="Proteomes" id="UP000051739"/>
    </source>
</evidence>
<dbReference type="EMBL" id="AZFN01000006">
    <property type="protein sequence ID" value="KRM02797.1"/>
    <property type="molecule type" value="Genomic_DNA"/>
</dbReference>
<dbReference type="Proteomes" id="UP000051739">
    <property type="component" value="Unassembled WGS sequence"/>
</dbReference>
<evidence type="ECO:0000313" key="2">
    <source>
        <dbReference type="EMBL" id="KRM02797.1"/>
    </source>
</evidence>
<reference evidence="2 3" key="1">
    <citation type="journal article" date="2015" name="Genome Announc.">
        <title>Expanding the biotechnology potential of lactobacilli through comparative genomics of 213 strains and associated genera.</title>
        <authorList>
            <person name="Sun Z."/>
            <person name="Harris H.M."/>
            <person name="McCann A."/>
            <person name="Guo C."/>
            <person name="Argimon S."/>
            <person name="Zhang W."/>
            <person name="Yang X."/>
            <person name="Jeffery I.B."/>
            <person name="Cooney J.C."/>
            <person name="Kagawa T.F."/>
            <person name="Liu W."/>
            <person name="Song Y."/>
            <person name="Salvetti E."/>
            <person name="Wrobel A."/>
            <person name="Rasinkangas P."/>
            <person name="Parkhill J."/>
            <person name="Rea M.C."/>
            <person name="O'Sullivan O."/>
            <person name="Ritari J."/>
            <person name="Douillard F.P."/>
            <person name="Paul Ross R."/>
            <person name="Yang R."/>
            <person name="Briner A.E."/>
            <person name="Felis G.E."/>
            <person name="de Vos W.M."/>
            <person name="Barrangou R."/>
            <person name="Klaenhammer T.R."/>
            <person name="Caufield P.W."/>
            <person name="Cui Y."/>
            <person name="Zhang H."/>
            <person name="O'Toole P.W."/>
        </authorList>
    </citation>
    <scope>NUCLEOTIDE SEQUENCE [LARGE SCALE GENOMIC DNA]</scope>
    <source>
        <strain evidence="2 3">DSM 16045</strain>
    </source>
</reference>
<keyword evidence="3" id="KW-1185">Reference proteome</keyword>
<comment type="caution">
    <text evidence="2">The sequence shown here is derived from an EMBL/GenBank/DDBJ whole genome shotgun (WGS) entry which is preliminary data.</text>
</comment>
<organism evidence="2 3">
    <name type="scientific">Limosilactobacillus gastricus DSM 16045</name>
    <dbReference type="NCBI Taxonomy" id="1423749"/>
    <lineage>
        <taxon>Bacteria</taxon>
        <taxon>Bacillati</taxon>
        <taxon>Bacillota</taxon>
        <taxon>Bacilli</taxon>
        <taxon>Lactobacillales</taxon>
        <taxon>Lactobacillaceae</taxon>
        <taxon>Limosilactobacillus</taxon>
    </lineage>
</organism>
<protein>
    <submittedName>
        <fullName evidence="2">Uncharacterized protein</fullName>
    </submittedName>
</protein>
<dbReference type="Gene3D" id="2.10.270.10">
    <property type="entry name" value="Cholin Binding"/>
    <property type="match status" value="1"/>
</dbReference>
<dbReference type="SUPFAM" id="SSF69360">
    <property type="entry name" value="Cell wall binding repeat"/>
    <property type="match status" value="1"/>
</dbReference>
<dbReference type="PATRIC" id="fig|1423749.3.peg.1544"/>
<proteinExistence type="predicted"/>
<feature type="compositionally biased region" description="Low complexity" evidence="1">
    <location>
        <begin position="71"/>
        <end position="83"/>
    </location>
</feature>
<dbReference type="AlphaFoldDB" id="A0A0R1VBE0"/>
<feature type="region of interest" description="Disordered" evidence="1">
    <location>
        <begin position="1"/>
        <end position="92"/>
    </location>
</feature>
<gene>
    <name evidence="2" type="ORF">FC60_GL001491</name>
</gene>
<feature type="compositionally biased region" description="Low complexity" evidence="1">
    <location>
        <begin position="48"/>
        <end position="64"/>
    </location>
</feature>